<evidence type="ECO:0000256" key="1">
    <source>
        <dbReference type="SAM" id="MobiDB-lite"/>
    </source>
</evidence>
<name>A0ABD5PI57_9EURY</name>
<sequence length="400" mass="42202">MNRLGVPLLVVLVVLAGCGGAGGGALPEGDDGADDATTAQATSADVTTDRRATAEPAAESTVETATGGPGADSGTDASSTEMTAGTSGPTSETASAGTGTPAGSASVDADNPWGRQVLTVGVVDATSTDRDYVALVRTAVEFWNTNGQAYGAYDARYQLDPDATDPDIEVRFVDQVESCGRDEGENLLGCAPRLDADSRAPQPVTLRIEAGYDDETTVEAVKHELGHVRGLTHDDEPVFMRASRVAYTLPQPDAVDRDYPWKTSAFTVYVDDSNVSAADRETFRRQVGHALAYYEDGPAGFPSNVSFTLVDDPEQADVVVRYVDDGGEAASRSSTVGTDPDGDGAIEYRTGATIELRNLGVDRAGYHTGYWLGRLLGADRDSELPEPFRTDADPTSEWWT</sequence>
<dbReference type="SUPFAM" id="SSF55486">
    <property type="entry name" value="Metalloproteases ('zincins'), catalytic domain"/>
    <property type="match status" value="1"/>
</dbReference>
<reference evidence="2 3" key="1">
    <citation type="journal article" date="2019" name="Int. J. Syst. Evol. Microbiol.">
        <title>The Global Catalogue of Microorganisms (GCM) 10K type strain sequencing project: providing services to taxonomists for standard genome sequencing and annotation.</title>
        <authorList>
            <consortium name="The Broad Institute Genomics Platform"/>
            <consortium name="The Broad Institute Genome Sequencing Center for Infectious Disease"/>
            <person name="Wu L."/>
            <person name="Ma J."/>
        </authorList>
    </citation>
    <scope>NUCLEOTIDE SEQUENCE [LARGE SCALE GENOMIC DNA]</scope>
    <source>
        <strain evidence="2 3">CGMCC 1.12553</strain>
    </source>
</reference>
<feature type="compositionally biased region" description="Low complexity" evidence="1">
    <location>
        <begin position="83"/>
        <end position="106"/>
    </location>
</feature>
<feature type="compositionally biased region" description="Low complexity" evidence="1">
    <location>
        <begin position="35"/>
        <end position="46"/>
    </location>
</feature>
<protein>
    <submittedName>
        <fullName evidence="2">Matrixin</fullName>
    </submittedName>
</protein>
<feature type="region of interest" description="Disordered" evidence="1">
    <location>
        <begin position="26"/>
        <end position="111"/>
    </location>
</feature>
<keyword evidence="3" id="KW-1185">Reference proteome</keyword>
<dbReference type="RefSeq" id="WP_267620926.1">
    <property type="nucleotide sequence ID" value="NZ_JAODIW010000005.1"/>
</dbReference>
<organism evidence="2 3">
    <name type="scientific">Halobium salinum</name>
    <dbReference type="NCBI Taxonomy" id="1364940"/>
    <lineage>
        <taxon>Archaea</taxon>
        <taxon>Methanobacteriati</taxon>
        <taxon>Methanobacteriota</taxon>
        <taxon>Stenosarchaea group</taxon>
        <taxon>Halobacteria</taxon>
        <taxon>Halobacteriales</taxon>
        <taxon>Haloferacaceae</taxon>
        <taxon>Halobium</taxon>
    </lineage>
</organism>
<dbReference type="AlphaFoldDB" id="A0ABD5PI57"/>
<evidence type="ECO:0000313" key="2">
    <source>
        <dbReference type="EMBL" id="MFC4360587.1"/>
    </source>
</evidence>
<gene>
    <name evidence="2" type="ORF">ACFO0N_21795</name>
</gene>
<accession>A0ABD5PI57</accession>
<dbReference type="PROSITE" id="PS51257">
    <property type="entry name" value="PROKAR_LIPOPROTEIN"/>
    <property type="match status" value="1"/>
</dbReference>
<comment type="caution">
    <text evidence="2">The sequence shown here is derived from an EMBL/GenBank/DDBJ whole genome shotgun (WGS) entry which is preliminary data.</text>
</comment>
<dbReference type="EMBL" id="JBHSDS010000017">
    <property type="protein sequence ID" value="MFC4360587.1"/>
    <property type="molecule type" value="Genomic_DNA"/>
</dbReference>
<proteinExistence type="predicted"/>
<dbReference type="Proteomes" id="UP001595921">
    <property type="component" value="Unassembled WGS sequence"/>
</dbReference>
<evidence type="ECO:0000313" key="3">
    <source>
        <dbReference type="Proteomes" id="UP001595921"/>
    </source>
</evidence>